<dbReference type="InterPro" id="IPR015422">
    <property type="entry name" value="PyrdxlP-dep_Trfase_small"/>
</dbReference>
<sequence>MFEGGTRQPDMMAAGALAALNRPFPQLPRVHALMKTTATKLEAVGHKFGLPVQASMIVLDFKAAGMPNAAVVNYCKEIGITVFPGGRLVFHYQMSTDAAERLVKAQSLVIQDAKTGALEYEAPGCLTL</sequence>
<evidence type="ECO:0008006" key="2">
    <source>
        <dbReference type="Google" id="ProtNLM"/>
    </source>
</evidence>
<protein>
    <recommendedName>
        <fullName evidence="2">Aromatic amino acid beta-eliminating lyase/threonine aldolase domain-containing protein</fullName>
    </recommendedName>
</protein>
<dbReference type="EMBL" id="KK207754">
    <property type="protein sequence ID" value="EZF55234.1"/>
    <property type="molecule type" value="Genomic_DNA"/>
</dbReference>
<dbReference type="AlphaFoldDB" id="A0A022WA95"/>
<dbReference type="HOGENOM" id="CLU_155345_0_0_1"/>
<dbReference type="SUPFAM" id="SSF53383">
    <property type="entry name" value="PLP-dependent transferases"/>
    <property type="match status" value="1"/>
</dbReference>
<evidence type="ECO:0000313" key="1">
    <source>
        <dbReference type="EMBL" id="EZF55234.1"/>
    </source>
</evidence>
<name>A0A022WA95_TRIRU</name>
<gene>
    <name evidence="1" type="ORF">H103_02073</name>
</gene>
<accession>A0A022WA95</accession>
<dbReference type="Gene3D" id="3.90.1150.10">
    <property type="entry name" value="Aspartate Aminotransferase, domain 1"/>
    <property type="match status" value="1"/>
</dbReference>
<reference evidence="1" key="1">
    <citation type="submission" date="2014-02" db="EMBL/GenBank/DDBJ databases">
        <title>The Genome Sequence of Trichophyton rubrum (morphotype fischeri) CBS 288.86.</title>
        <authorList>
            <consortium name="The Broad Institute Genomics Platform"/>
            <person name="Cuomo C.A."/>
            <person name="White T.C."/>
            <person name="Graser Y."/>
            <person name="Martinez-Rossi N."/>
            <person name="Heitman J."/>
            <person name="Young S.K."/>
            <person name="Zeng Q."/>
            <person name="Gargeya S."/>
            <person name="Abouelleil A."/>
            <person name="Alvarado L."/>
            <person name="Chapman S.B."/>
            <person name="Gainer-Dewar J."/>
            <person name="Goldberg J."/>
            <person name="Griggs A."/>
            <person name="Gujja S."/>
            <person name="Hansen M."/>
            <person name="Howarth C."/>
            <person name="Imamovic A."/>
            <person name="Larimer J."/>
            <person name="Martinez D."/>
            <person name="Murphy C."/>
            <person name="Pearson M.D."/>
            <person name="Persinoti G."/>
            <person name="Poon T."/>
            <person name="Priest M."/>
            <person name="Roberts A.D."/>
            <person name="Saif S."/>
            <person name="Shea T.D."/>
            <person name="Sykes S.N."/>
            <person name="Wortman J."/>
            <person name="Nusbaum C."/>
            <person name="Birren B."/>
        </authorList>
    </citation>
    <scope>NUCLEOTIDE SEQUENCE [LARGE SCALE GENOMIC DNA]</scope>
    <source>
        <strain evidence="1">CBS 288.86</strain>
    </source>
</reference>
<dbReference type="InterPro" id="IPR015424">
    <property type="entry name" value="PyrdxlP-dep_Trfase"/>
</dbReference>
<proteinExistence type="predicted"/>
<dbReference type="Proteomes" id="UP000023758">
    <property type="component" value="Unassembled WGS sequence"/>
</dbReference>
<organism evidence="1">
    <name type="scientific">Trichophyton rubrum CBS 288.86</name>
    <dbReference type="NCBI Taxonomy" id="1215330"/>
    <lineage>
        <taxon>Eukaryota</taxon>
        <taxon>Fungi</taxon>
        <taxon>Dikarya</taxon>
        <taxon>Ascomycota</taxon>
        <taxon>Pezizomycotina</taxon>
        <taxon>Eurotiomycetes</taxon>
        <taxon>Eurotiomycetidae</taxon>
        <taxon>Onygenales</taxon>
        <taxon>Arthrodermataceae</taxon>
        <taxon>Trichophyton</taxon>
    </lineage>
</organism>